<dbReference type="Proteomes" id="UP000265663">
    <property type="component" value="Unassembled WGS sequence"/>
</dbReference>
<organism evidence="1 2">
    <name type="scientific">Pyrenophora seminiperda CCB06</name>
    <dbReference type="NCBI Taxonomy" id="1302712"/>
    <lineage>
        <taxon>Eukaryota</taxon>
        <taxon>Fungi</taxon>
        <taxon>Dikarya</taxon>
        <taxon>Ascomycota</taxon>
        <taxon>Pezizomycotina</taxon>
        <taxon>Dothideomycetes</taxon>
        <taxon>Pleosporomycetidae</taxon>
        <taxon>Pleosporales</taxon>
        <taxon>Pleosporineae</taxon>
        <taxon>Pleosporaceae</taxon>
        <taxon>Pyrenophora</taxon>
    </lineage>
</organism>
<keyword evidence="2" id="KW-1185">Reference proteome</keyword>
<evidence type="ECO:0000313" key="1">
    <source>
        <dbReference type="EMBL" id="RMZ66332.1"/>
    </source>
</evidence>
<evidence type="ECO:0000313" key="2">
    <source>
        <dbReference type="Proteomes" id="UP000265663"/>
    </source>
</evidence>
<proteinExistence type="predicted"/>
<dbReference type="OrthoDB" id="3805621at2759"/>
<reference evidence="1 2" key="1">
    <citation type="journal article" date="2014" name="PLoS ONE">
        <title>De novo Genome Assembly of the Fungal Plant Pathogen Pyrenophora semeniperda.</title>
        <authorList>
            <person name="Soliai M.M."/>
            <person name="Meyer S.E."/>
            <person name="Udall J.A."/>
            <person name="Elzinga D.E."/>
            <person name="Hermansen R.A."/>
            <person name="Bodily P.M."/>
            <person name="Hart A.A."/>
            <person name="Coleman C.E."/>
        </authorList>
    </citation>
    <scope>NUCLEOTIDE SEQUENCE [LARGE SCALE GENOMIC DNA]</scope>
    <source>
        <strain evidence="1 2">CCB06</strain>
        <tissue evidence="1">Mycelium</tissue>
    </source>
</reference>
<dbReference type="EMBL" id="KE747806">
    <property type="protein sequence ID" value="RMZ66332.1"/>
    <property type="molecule type" value="Genomic_DNA"/>
</dbReference>
<name>A0A3M7LW18_9PLEO</name>
<dbReference type="AlphaFoldDB" id="A0A3M7LW18"/>
<gene>
    <name evidence="1" type="ORF">GMOD_00005467</name>
</gene>
<sequence>MHCADEKNRCWLCGKHRSGNALHERGWAAQICRRLECAESKRLLTRLLQKISECNGSAGSLAFEVHHYHHFSHPSEADPNRTHTYSSELHAESLPRNHEVLPVRGGPFYVGAFTQPSENMGTQRLARSA</sequence>
<protein>
    <submittedName>
        <fullName evidence="1">Uncharacterized protein</fullName>
    </submittedName>
</protein>
<accession>A0A3M7LW18</accession>